<dbReference type="Pfam" id="PF12680">
    <property type="entry name" value="SnoaL_2"/>
    <property type="match status" value="1"/>
</dbReference>
<accession>A0A1A7C1B6</accession>
<dbReference type="PIRSF" id="PIRSF030561">
    <property type="entry name" value="UCP030561"/>
    <property type="match status" value="1"/>
</dbReference>
<gene>
    <name evidence="2" type="ORF">ASR47_1007110</name>
</gene>
<keyword evidence="3" id="KW-1185">Reference proteome</keyword>
<sequence length="115" mass="12628">MNPSTPTTVVQAQLDAYNAHDVAALVAIYADDVRQFQHPDTLLAQGSAQIAERFTNRFAASRPQARLLNRIACGKLVIDHEIVTSITAQGTLEQELVATYEVVDGRIARAWFSFA</sequence>
<feature type="domain" description="SnoaL-like" evidence="1">
    <location>
        <begin position="10"/>
        <end position="109"/>
    </location>
</feature>
<dbReference type="RefSeq" id="WP_065308509.1">
    <property type="nucleotide sequence ID" value="NZ_LOCQ01000056.1"/>
</dbReference>
<comment type="caution">
    <text evidence="2">The sequence shown here is derived from an EMBL/GenBank/DDBJ whole genome shotgun (WGS) entry which is preliminary data.</text>
</comment>
<dbReference type="Proteomes" id="UP000092713">
    <property type="component" value="Unassembled WGS sequence"/>
</dbReference>
<dbReference type="InterPro" id="IPR037401">
    <property type="entry name" value="SnoaL-like"/>
</dbReference>
<evidence type="ECO:0000313" key="3">
    <source>
        <dbReference type="Proteomes" id="UP000092713"/>
    </source>
</evidence>
<organism evidence="2 3">
    <name type="scientific">Janthinobacterium psychrotolerans</name>
    <dbReference type="NCBI Taxonomy" id="1747903"/>
    <lineage>
        <taxon>Bacteria</taxon>
        <taxon>Pseudomonadati</taxon>
        <taxon>Pseudomonadota</taxon>
        <taxon>Betaproteobacteria</taxon>
        <taxon>Burkholderiales</taxon>
        <taxon>Oxalobacteraceae</taxon>
        <taxon>Janthinobacterium</taxon>
    </lineage>
</organism>
<dbReference type="InterPro" id="IPR008317">
    <property type="entry name" value="UCP030561"/>
</dbReference>
<dbReference type="Gene3D" id="3.10.450.50">
    <property type="match status" value="1"/>
</dbReference>
<evidence type="ECO:0000259" key="1">
    <source>
        <dbReference type="Pfam" id="PF12680"/>
    </source>
</evidence>
<evidence type="ECO:0000313" key="2">
    <source>
        <dbReference type="EMBL" id="OBV38794.1"/>
    </source>
</evidence>
<dbReference type="InterPro" id="IPR032710">
    <property type="entry name" value="NTF2-like_dom_sf"/>
</dbReference>
<protein>
    <recommendedName>
        <fullName evidence="1">SnoaL-like domain-containing protein</fullName>
    </recommendedName>
</protein>
<dbReference type="PATRIC" id="fig|1747903.4.peg.2353"/>
<proteinExistence type="predicted"/>
<dbReference type="STRING" id="1747903.ASR47_1007110"/>
<name>A0A1A7C1B6_9BURK</name>
<reference evidence="2 3" key="1">
    <citation type="submission" date="2016-04" db="EMBL/GenBank/DDBJ databases">
        <title>Draft genome sequence of Janthinobacterium psychrotolerans sp. nov., isolated from freshwater sediments in Denmark.</title>
        <authorList>
            <person name="Gong X."/>
            <person name="Skrivergaard S."/>
            <person name="Korsgaard B.S."/>
            <person name="Schreiber L."/>
            <person name="Marshall I.P."/>
            <person name="Finster K."/>
            <person name="Schramm A."/>
        </authorList>
    </citation>
    <scope>NUCLEOTIDE SEQUENCE [LARGE SCALE GENOMIC DNA]</scope>
    <source>
        <strain evidence="2 3">S3-2</strain>
    </source>
</reference>
<dbReference type="OrthoDB" id="9799296at2"/>
<dbReference type="AlphaFoldDB" id="A0A1A7C1B6"/>
<dbReference type="EMBL" id="LOCQ01000056">
    <property type="protein sequence ID" value="OBV38794.1"/>
    <property type="molecule type" value="Genomic_DNA"/>
</dbReference>
<dbReference type="SUPFAM" id="SSF54427">
    <property type="entry name" value="NTF2-like"/>
    <property type="match status" value="1"/>
</dbReference>